<name>A0AAE0SJA8_9BIVA</name>
<reference evidence="1" key="2">
    <citation type="journal article" date="2021" name="Genome Biol. Evol.">
        <title>Developing a high-quality reference genome for a parasitic bivalve with doubly uniparental inheritance (Bivalvia: Unionida).</title>
        <authorList>
            <person name="Smith C.H."/>
        </authorList>
    </citation>
    <scope>NUCLEOTIDE SEQUENCE</scope>
    <source>
        <strain evidence="1">CHS0354</strain>
        <tissue evidence="1">Mantle</tissue>
    </source>
</reference>
<evidence type="ECO:0008006" key="3">
    <source>
        <dbReference type="Google" id="ProtNLM"/>
    </source>
</evidence>
<evidence type="ECO:0000313" key="1">
    <source>
        <dbReference type="EMBL" id="KAK3593031.1"/>
    </source>
</evidence>
<reference evidence="1" key="1">
    <citation type="journal article" date="2021" name="Genome Biol. Evol.">
        <title>A High-Quality Reference Genome for a Parasitic Bivalve with Doubly Uniparental Inheritance (Bivalvia: Unionida).</title>
        <authorList>
            <person name="Smith C.H."/>
        </authorList>
    </citation>
    <scope>NUCLEOTIDE SEQUENCE</scope>
    <source>
        <strain evidence="1">CHS0354</strain>
    </source>
</reference>
<comment type="caution">
    <text evidence="1">The sequence shown here is derived from an EMBL/GenBank/DDBJ whole genome shotgun (WGS) entry which is preliminary data.</text>
</comment>
<sequence length="296" mass="34154">MEKKLWGLINVPGNDLHYEVMLCRHASSLRKEWTQINTILCPVCKCPTQAPITEQTPDDWAAKLPTNAIVVSFLETAKSNKDVPIYCQPCLTVSKQHISVAYCVTCSEYLCNNCFSYHKIFKVSKDHTITVQSMPVQQNLNSIQEDMYRCSLHWKKYKYFCSDHKAFCCSDCAFKGHSKCDKLMTIKDVPKSTNDGQDFQHILDNLDGLKMQFSPYWKQWTEITKSIKDWSVMIKQFIERLESAALEELDQMFKQETVTISDEIIECKSTIAAIETSERMLIDSTKTEDETKFSSQ</sequence>
<organism evidence="1 2">
    <name type="scientific">Potamilus streckersoni</name>
    <dbReference type="NCBI Taxonomy" id="2493646"/>
    <lineage>
        <taxon>Eukaryota</taxon>
        <taxon>Metazoa</taxon>
        <taxon>Spiralia</taxon>
        <taxon>Lophotrochozoa</taxon>
        <taxon>Mollusca</taxon>
        <taxon>Bivalvia</taxon>
        <taxon>Autobranchia</taxon>
        <taxon>Heteroconchia</taxon>
        <taxon>Palaeoheterodonta</taxon>
        <taxon>Unionida</taxon>
        <taxon>Unionoidea</taxon>
        <taxon>Unionidae</taxon>
        <taxon>Ambleminae</taxon>
        <taxon>Lampsilini</taxon>
        <taxon>Potamilus</taxon>
    </lineage>
</organism>
<keyword evidence="2" id="KW-1185">Reference proteome</keyword>
<dbReference type="PANTHER" id="PTHR25462">
    <property type="entry name" value="BONUS, ISOFORM C-RELATED"/>
    <property type="match status" value="1"/>
</dbReference>
<gene>
    <name evidence="1" type="ORF">CHS0354_005395</name>
</gene>
<dbReference type="Gene3D" id="3.30.160.60">
    <property type="entry name" value="Classic Zinc Finger"/>
    <property type="match status" value="1"/>
</dbReference>
<evidence type="ECO:0000313" key="2">
    <source>
        <dbReference type="Proteomes" id="UP001195483"/>
    </source>
</evidence>
<dbReference type="SUPFAM" id="SSF57845">
    <property type="entry name" value="B-box zinc-binding domain"/>
    <property type="match status" value="1"/>
</dbReference>
<dbReference type="PANTHER" id="PTHR25462:SF296">
    <property type="entry name" value="MEIOTIC P26, ISOFORM F"/>
    <property type="match status" value="1"/>
</dbReference>
<dbReference type="InterPro" id="IPR047153">
    <property type="entry name" value="TRIM45/56/19-like"/>
</dbReference>
<dbReference type="AlphaFoldDB" id="A0AAE0SJA8"/>
<dbReference type="EMBL" id="JAEAOA010000379">
    <property type="protein sequence ID" value="KAK3593031.1"/>
    <property type="molecule type" value="Genomic_DNA"/>
</dbReference>
<reference evidence="1" key="3">
    <citation type="submission" date="2023-05" db="EMBL/GenBank/DDBJ databases">
        <authorList>
            <person name="Smith C.H."/>
        </authorList>
    </citation>
    <scope>NUCLEOTIDE SEQUENCE</scope>
    <source>
        <strain evidence="1">CHS0354</strain>
        <tissue evidence="1">Mantle</tissue>
    </source>
</reference>
<protein>
    <recommendedName>
        <fullName evidence="3">B box-type domain-containing protein</fullName>
    </recommendedName>
</protein>
<dbReference type="Proteomes" id="UP001195483">
    <property type="component" value="Unassembled WGS sequence"/>
</dbReference>
<accession>A0AAE0SJA8</accession>
<proteinExistence type="predicted"/>